<dbReference type="OrthoDB" id="2142040at2759"/>
<dbReference type="PROSITE" id="PS50088">
    <property type="entry name" value="ANK_REPEAT"/>
    <property type="match status" value="2"/>
</dbReference>
<reference evidence="3" key="3">
    <citation type="submission" date="2010-09" db="EMBL/GenBank/DDBJ databases">
        <title>Annotation of Gaeumannomyces graminis var. tritici R3-111a-1.</title>
        <authorList>
            <consortium name="The Broad Institute Genome Sequencing Platform"/>
            <person name="Ma L.-J."/>
            <person name="Dead R."/>
            <person name="Young S.K."/>
            <person name="Zeng Q."/>
            <person name="Gargeya S."/>
            <person name="Fitzgerald M."/>
            <person name="Haas B."/>
            <person name="Abouelleil A."/>
            <person name="Alvarado L."/>
            <person name="Arachchi H.M."/>
            <person name="Berlin A."/>
            <person name="Brown A."/>
            <person name="Chapman S.B."/>
            <person name="Chen Z."/>
            <person name="Dunbar C."/>
            <person name="Freedman E."/>
            <person name="Gearin G."/>
            <person name="Gellesch M."/>
            <person name="Goldberg J."/>
            <person name="Griggs A."/>
            <person name="Gujja S."/>
            <person name="Heiman D."/>
            <person name="Howarth C."/>
            <person name="Larson L."/>
            <person name="Lui A."/>
            <person name="MacDonald P.J.P."/>
            <person name="Mehta T."/>
            <person name="Montmayeur A."/>
            <person name="Murphy C."/>
            <person name="Neiman D."/>
            <person name="Pearson M."/>
            <person name="Priest M."/>
            <person name="Roberts A."/>
            <person name="Saif S."/>
            <person name="Shea T."/>
            <person name="Shenoy N."/>
            <person name="Sisk P."/>
            <person name="Stolte C."/>
            <person name="Sykes S."/>
            <person name="Yandava C."/>
            <person name="Wortman J."/>
            <person name="Nusbaum C."/>
            <person name="Birren B."/>
        </authorList>
    </citation>
    <scope>NUCLEOTIDE SEQUENCE</scope>
    <source>
        <strain evidence="3">R3-111a-1</strain>
    </source>
</reference>
<evidence type="ECO:0000256" key="1">
    <source>
        <dbReference type="PROSITE-ProRule" id="PRU00023"/>
    </source>
</evidence>
<reference evidence="4" key="4">
    <citation type="journal article" date="2015" name="G3 (Bethesda)">
        <title>Genome sequences of three phytopathogenic species of the Magnaporthaceae family of fungi.</title>
        <authorList>
            <person name="Okagaki L.H."/>
            <person name="Nunes C.C."/>
            <person name="Sailsbery J."/>
            <person name="Clay B."/>
            <person name="Brown D."/>
            <person name="John T."/>
            <person name="Oh Y."/>
            <person name="Young N."/>
            <person name="Fitzgerald M."/>
            <person name="Haas B.J."/>
            <person name="Zeng Q."/>
            <person name="Young S."/>
            <person name="Adiconis X."/>
            <person name="Fan L."/>
            <person name="Levin J.Z."/>
            <person name="Mitchell T.K."/>
            <person name="Okubara P.A."/>
            <person name="Farman M.L."/>
            <person name="Kohn L.M."/>
            <person name="Birren B."/>
            <person name="Ma L.-J."/>
            <person name="Dean R.A."/>
        </authorList>
    </citation>
    <scope>NUCLEOTIDE SEQUENCE</scope>
    <source>
        <strain evidence="4">R3-111a-1</strain>
    </source>
</reference>
<gene>
    <name evidence="4" type="primary">20353867</name>
    <name evidence="3" type="ORF">GGTG_13409</name>
</gene>
<keyword evidence="2" id="KW-0812">Transmembrane</keyword>
<dbReference type="eggNOG" id="KOG2319">
    <property type="taxonomic scope" value="Eukaryota"/>
</dbReference>
<accession>J3PIS9</accession>
<keyword evidence="2" id="KW-1133">Transmembrane helix</keyword>
<protein>
    <submittedName>
        <fullName evidence="3 4">Uncharacterized protein</fullName>
    </submittedName>
</protein>
<dbReference type="PANTHER" id="PTHR34706:SF3">
    <property type="entry name" value="ANKYRIN REPEAT PROTEIN (AFU_ORTHOLOGUE AFUA_7G06200)"/>
    <property type="match status" value="1"/>
</dbReference>
<evidence type="ECO:0000313" key="4">
    <source>
        <dbReference type="EnsemblFungi" id="EJT69012"/>
    </source>
</evidence>
<dbReference type="SMART" id="SM00248">
    <property type="entry name" value="ANK"/>
    <property type="match status" value="3"/>
</dbReference>
<dbReference type="PROSITE" id="PS50297">
    <property type="entry name" value="ANK_REP_REGION"/>
    <property type="match status" value="2"/>
</dbReference>
<keyword evidence="1" id="KW-0040">ANK repeat</keyword>
<organism evidence="3">
    <name type="scientific">Gaeumannomyces tritici (strain R3-111a-1)</name>
    <name type="common">Wheat and barley take-all root rot fungus</name>
    <name type="synonym">Gaeumannomyces graminis var. tritici</name>
    <dbReference type="NCBI Taxonomy" id="644352"/>
    <lineage>
        <taxon>Eukaryota</taxon>
        <taxon>Fungi</taxon>
        <taxon>Dikarya</taxon>
        <taxon>Ascomycota</taxon>
        <taxon>Pezizomycotina</taxon>
        <taxon>Sordariomycetes</taxon>
        <taxon>Sordariomycetidae</taxon>
        <taxon>Magnaporthales</taxon>
        <taxon>Magnaporthaceae</taxon>
        <taxon>Gaeumannomyces</taxon>
    </lineage>
</organism>
<dbReference type="InterPro" id="IPR036770">
    <property type="entry name" value="Ankyrin_rpt-contain_sf"/>
</dbReference>
<dbReference type="VEuPathDB" id="FungiDB:GGTG_13409"/>
<dbReference type="EnsemblFungi" id="EJT69012">
    <property type="protein sequence ID" value="EJT69012"/>
    <property type="gene ID" value="GGTG_13409"/>
</dbReference>
<evidence type="ECO:0000256" key="2">
    <source>
        <dbReference type="SAM" id="Phobius"/>
    </source>
</evidence>
<feature type="repeat" description="ANK" evidence="1">
    <location>
        <begin position="38"/>
        <end position="70"/>
    </location>
</feature>
<dbReference type="Proteomes" id="UP000006039">
    <property type="component" value="Unassembled WGS sequence"/>
</dbReference>
<reference evidence="4" key="5">
    <citation type="submission" date="2018-04" db="UniProtKB">
        <authorList>
            <consortium name="EnsemblFungi"/>
        </authorList>
    </citation>
    <scope>IDENTIFICATION</scope>
    <source>
        <strain evidence="4">R3-111a-1</strain>
    </source>
</reference>
<keyword evidence="2" id="KW-0472">Membrane</keyword>
<proteinExistence type="predicted"/>
<dbReference type="Gene3D" id="1.25.40.20">
    <property type="entry name" value="Ankyrin repeat-containing domain"/>
    <property type="match status" value="2"/>
</dbReference>
<dbReference type="InterPro" id="IPR002110">
    <property type="entry name" value="Ankyrin_rpt"/>
</dbReference>
<dbReference type="HOGENOM" id="CLU_024883_0_0_1"/>
<sequence length="437" mass="48149">MSSSTSICKDAGEGTLKRDTLELYMATGGDINGAYNKEEHTPLMIAVLHGRKDVVKLLLSKNADTNRRGANGESALWLATSKTTHYRQKIVSLLLAATVKPDLNVTPNIGSGNTPLMEAVVQFGDTAVARMLVDAGAEVDKRNQKGKTAKQLAEKKKDELLVVALLPAEERKKVRVPFITRINRLIGHMIAWVNVATVAAAGAFGRLKKLFKISGAKDTSVPRDLQDCATAQDFKESVNEYVQDSGLERFFPRDSEFLQKLAEGLARFKDSPSALNTPENLKGLTKLALYQTILYCESLKTSGGTDIGTNLLRKVLQPFVYDQLSNGGLDRPYLICVITDGAPWPEPKGKFAEVLKECVDKLKREGYGDKVVTFIVCQIGDDSDSEAFLLKLRNSQELGDSVYVCKEQLDGRFVEFNQNDEDLEVRLFDILQTPLVG</sequence>
<dbReference type="RefSeq" id="XP_009229579.1">
    <property type="nucleotide sequence ID" value="XM_009231315.1"/>
</dbReference>
<feature type="transmembrane region" description="Helical" evidence="2">
    <location>
        <begin position="185"/>
        <end position="204"/>
    </location>
</feature>
<dbReference type="SUPFAM" id="SSF48403">
    <property type="entry name" value="Ankyrin repeat"/>
    <property type="match status" value="1"/>
</dbReference>
<dbReference type="EMBL" id="GL385407">
    <property type="protein sequence ID" value="EJT69012.1"/>
    <property type="molecule type" value="Genomic_DNA"/>
</dbReference>
<evidence type="ECO:0000313" key="5">
    <source>
        <dbReference type="Proteomes" id="UP000006039"/>
    </source>
</evidence>
<dbReference type="STRING" id="644352.J3PIS9"/>
<dbReference type="PANTHER" id="PTHR34706">
    <property type="entry name" value="SLR1338 PROTEIN"/>
    <property type="match status" value="1"/>
</dbReference>
<dbReference type="Pfam" id="PF12796">
    <property type="entry name" value="Ank_2"/>
    <property type="match status" value="1"/>
</dbReference>
<reference evidence="3" key="2">
    <citation type="submission" date="2010-07" db="EMBL/GenBank/DDBJ databases">
        <authorList>
            <consortium name="The Broad Institute Genome Sequencing Platform"/>
            <consortium name="Broad Institute Genome Sequencing Center for Infectious Disease"/>
            <person name="Ma L.-J."/>
            <person name="Dead R."/>
            <person name="Young S."/>
            <person name="Zeng Q."/>
            <person name="Koehrsen M."/>
            <person name="Alvarado L."/>
            <person name="Berlin A."/>
            <person name="Chapman S.B."/>
            <person name="Chen Z."/>
            <person name="Freedman E."/>
            <person name="Gellesch M."/>
            <person name="Goldberg J."/>
            <person name="Griggs A."/>
            <person name="Gujja S."/>
            <person name="Heilman E.R."/>
            <person name="Heiman D."/>
            <person name="Hepburn T."/>
            <person name="Howarth C."/>
            <person name="Jen D."/>
            <person name="Larson L."/>
            <person name="Mehta T."/>
            <person name="Neiman D."/>
            <person name="Pearson M."/>
            <person name="Roberts A."/>
            <person name="Saif S."/>
            <person name="Shea T."/>
            <person name="Shenoy N."/>
            <person name="Sisk P."/>
            <person name="Stolte C."/>
            <person name="Sykes S."/>
            <person name="Walk T."/>
            <person name="White J."/>
            <person name="Yandava C."/>
            <person name="Haas B."/>
            <person name="Nusbaum C."/>
            <person name="Birren B."/>
        </authorList>
    </citation>
    <scope>NUCLEOTIDE SEQUENCE</scope>
    <source>
        <strain evidence="3">R3-111a-1</strain>
    </source>
</reference>
<name>J3PIS9_GAET3</name>
<reference evidence="5" key="1">
    <citation type="submission" date="2010-07" db="EMBL/GenBank/DDBJ databases">
        <title>The genome sequence of Gaeumannomyces graminis var. tritici strain R3-111a-1.</title>
        <authorList>
            <consortium name="The Broad Institute Genome Sequencing Platform"/>
            <person name="Ma L.-J."/>
            <person name="Dead R."/>
            <person name="Young S."/>
            <person name="Zeng Q."/>
            <person name="Koehrsen M."/>
            <person name="Alvarado L."/>
            <person name="Berlin A."/>
            <person name="Chapman S.B."/>
            <person name="Chen Z."/>
            <person name="Freedman E."/>
            <person name="Gellesch M."/>
            <person name="Goldberg J."/>
            <person name="Griggs A."/>
            <person name="Gujja S."/>
            <person name="Heilman E.R."/>
            <person name="Heiman D."/>
            <person name="Hepburn T."/>
            <person name="Howarth C."/>
            <person name="Jen D."/>
            <person name="Larson L."/>
            <person name="Mehta T."/>
            <person name="Neiman D."/>
            <person name="Pearson M."/>
            <person name="Roberts A."/>
            <person name="Saif S."/>
            <person name="Shea T."/>
            <person name="Shenoy N."/>
            <person name="Sisk P."/>
            <person name="Stolte C."/>
            <person name="Sykes S."/>
            <person name="Walk T."/>
            <person name="White J."/>
            <person name="Yandava C."/>
            <person name="Haas B."/>
            <person name="Nusbaum C."/>
            <person name="Birren B."/>
        </authorList>
    </citation>
    <scope>NUCLEOTIDE SEQUENCE [LARGE SCALE GENOMIC DNA]</scope>
    <source>
        <strain evidence="5">R3-111a-1</strain>
    </source>
</reference>
<evidence type="ECO:0000313" key="3">
    <source>
        <dbReference type="EMBL" id="EJT69012.1"/>
    </source>
</evidence>
<dbReference type="AlphaFoldDB" id="J3PIS9"/>
<keyword evidence="5" id="KW-1185">Reference proteome</keyword>
<dbReference type="GeneID" id="20353867"/>
<dbReference type="Pfam" id="PF00023">
    <property type="entry name" value="Ank"/>
    <property type="match status" value="1"/>
</dbReference>
<feature type="repeat" description="ANK" evidence="1">
    <location>
        <begin position="111"/>
        <end position="144"/>
    </location>
</feature>